<evidence type="ECO:0000313" key="1">
    <source>
        <dbReference type="EMBL" id="AHC39706.1"/>
    </source>
</evidence>
<reference evidence="1 2" key="1">
    <citation type="journal article" date="2014" name="Genome Announc.">
        <title>Complete Genome Sequence of Ehrlichia muris Strain AS145T, a Model Monocytotropic Ehrlichia Strain.</title>
        <authorList>
            <person name="Thirumalapura N.R."/>
            <person name="Qin X."/>
            <person name="Kuriakose J.A."/>
            <person name="Walker D.H."/>
        </authorList>
    </citation>
    <scope>NUCLEOTIDE SEQUENCE [LARGE SCALE GENOMIC DNA]</scope>
    <source>
        <strain evidence="2">AS154</strain>
    </source>
</reference>
<dbReference type="Pfam" id="PF11224">
    <property type="entry name" value="DUF3023"/>
    <property type="match status" value="1"/>
</dbReference>
<protein>
    <submittedName>
        <fullName evidence="1">Uncharacterized protein</fullName>
    </submittedName>
</protein>
<dbReference type="KEGG" id="emr:EMUR_01890"/>
<dbReference type="Proteomes" id="UP000018689">
    <property type="component" value="Chromosome"/>
</dbReference>
<dbReference type="PATRIC" id="fig|1423892.3.peg.384"/>
<name>V9RA08_9RICK</name>
<dbReference type="AlphaFoldDB" id="V9RA08"/>
<organism evidence="1 2">
    <name type="scientific">Ehrlichia muris AS145</name>
    <dbReference type="NCBI Taxonomy" id="1423892"/>
    <lineage>
        <taxon>Bacteria</taxon>
        <taxon>Pseudomonadati</taxon>
        <taxon>Pseudomonadota</taxon>
        <taxon>Alphaproteobacteria</taxon>
        <taxon>Rickettsiales</taxon>
        <taxon>Anaplasmataceae</taxon>
        <taxon>Ehrlichia</taxon>
    </lineage>
</organism>
<proteinExistence type="predicted"/>
<dbReference type="EMBL" id="CP006917">
    <property type="protein sequence ID" value="AHC39706.1"/>
    <property type="molecule type" value="Genomic_DNA"/>
</dbReference>
<dbReference type="InterPro" id="IPR021387">
    <property type="entry name" value="DUF3023"/>
</dbReference>
<accession>V9RA08</accession>
<dbReference type="HOGENOM" id="CLU_083847_0_0_5"/>
<sequence>MLGSRALEAERSYNVALCRKISSCNAGLNIESICIVGNTGPSGKMLLHIDEGSKNQDLTVSSTGNTLFLVKGKIPASALRHDPELRALVGRWNMGPFTRSVKFQSYFLVNQFNINKFMKEVHARLAGMRGPSRMQRIISRLAGIRCLFRMQRITYFNLSNYGDFVLSRIPGGPRDRRFNAYDYLQNFSNLELEFSVSPEKSGGSSCCRSCVPKSKRVAEESFVPEVNEEYELECAMAYQEFLQKNKRARERKAREEKYRTVDDGVMTELMHLSIEGIESDMGLSRGPRE</sequence>
<evidence type="ECO:0000313" key="2">
    <source>
        <dbReference type="Proteomes" id="UP000018689"/>
    </source>
</evidence>
<keyword evidence="2" id="KW-1185">Reference proteome</keyword>
<dbReference type="RefSeq" id="WP_024071998.1">
    <property type="nucleotide sequence ID" value="NC_023063.1"/>
</dbReference>
<dbReference type="OrthoDB" id="338237at2"/>
<gene>
    <name evidence="1" type="ORF">EMUR_01890</name>
</gene>